<dbReference type="SUPFAM" id="SSF55856">
    <property type="entry name" value="Cytochrome b5-like heme/steroid binding domain"/>
    <property type="match status" value="1"/>
</dbReference>
<keyword evidence="1" id="KW-0472">Membrane</keyword>
<feature type="transmembrane region" description="Helical" evidence="1">
    <location>
        <begin position="7"/>
        <end position="27"/>
    </location>
</feature>
<gene>
    <name evidence="2" type="ORF">KDA10_01320</name>
</gene>
<dbReference type="Gene3D" id="3.10.120.10">
    <property type="entry name" value="Cytochrome b5-like heme/steroid binding domain"/>
    <property type="match status" value="1"/>
</dbReference>
<evidence type="ECO:0008006" key="4">
    <source>
        <dbReference type="Google" id="ProtNLM"/>
    </source>
</evidence>
<protein>
    <recommendedName>
        <fullName evidence="4">Cytochrome b5 heme-binding domain-containing protein</fullName>
    </recommendedName>
</protein>
<evidence type="ECO:0000313" key="2">
    <source>
        <dbReference type="EMBL" id="MCA9301990.1"/>
    </source>
</evidence>
<dbReference type="InterPro" id="IPR036400">
    <property type="entry name" value="Cyt_B5-like_heme/steroid_sf"/>
</dbReference>
<dbReference type="AlphaFoldDB" id="A0A955E0D5"/>
<dbReference type="Proteomes" id="UP000714817">
    <property type="component" value="Unassembled WGS sequence"/>
</dbReference>
<name>A0A955E0D5_UNCKA</name>
<dbReference type="EMBL" id="JAGQNY010000004">
    <property type="protein sequence ID" value="MCA9301990.1"/>
    <property type="molecule type" value="Genomic_DNA"/>
</dbReference>
<reference evidence="2" key="2">
    <citation type="journal article" date="2021" name="Microbiome">
        <title>Successional dynamics and alternative stable states in a saline activated sludge microbial community over 9 years.</title>
        <authorList>
            <person name="Wang Y."/>
            <person name="Ye J."/>
            <person name="Ju F."/>
            <person name="Liu L."/>
            <person name="Boyd J.A."/>
            <person name="Deng Y."/>
            <person name="Parks D.H."/>
            <person name="Jiang X."/>
            <person name="Yin X."/>
            <person name="Woodcroft B.J."/>
            <person name="Tyson G.W."/>
            <person name="Hugenholtz P."/>
            <person name="Polz M.F."/>
            <person name="Zhang T."/>
        </authorList>
    </citation>
    <scope>NUCLEOTIDE SEQUENCE</scope>
    <source>
        <strain evidence="2">HKST-UBA80</strain>
    </source>
</reference>
<evidence type="ECO:0000256" key="1">
    <source>
        <dbReference type="SAM" id="Phobius"/>
    </source>
</evidence>
<reference evidence="2" key="1">
    <citation type="submission" date="2020-04" db="EMBL/GenBank/DDBJ databases">
        <authorList>
            <person name="Zhang T."/>
        </authorList>
    </citation>
    <scope>NUCLEOTIDE SEQUENCE</scope>
    <source>
        <strain evidence="2">HKST-UBA80</strain>
    </source>
</reference>
<accession>A0A955E0D5</accession>
<organism evidence="2 3">
    <name type="scientific">candidate division WWE3 bacterium</name>
    <dbReference type="NCBI Taxonomy" id="2053526"/>
    <lineage>
        <taxon>Bacteria</taxon>
        <taxon>Katanobacteria</taxon>
    </lineage>
</organism>
<evidence type="ECO:0000313" key="3">
    <source>
        <dbReference type="Proteomes" id="UP000714817"/>
    </source>
</evidence>
<comment type="caution">
    <text evidence="2">The sequence shown here is derived from an EMBL/GenBank/DDBJ whole genome shotgun (WGS) entry which is preliminary data.</text>
</comment>
<keyword evidence="1" id="KW-1133">Transmembrane helix</keyword>
<keyword evidence="1" id="KW-0812">Transmembrane</keyword>
<proteinExistence type="predicted"/>
<sequence>MKLINKILIANVVIITILLTGAIYTYYQPDTAQNKEKLQNLAEVENTKTTIDNNLTKTLDTGQKPETLSNLETCIITINSQKYDVTNFKDLHSGGDIFECNTDMTAVFNSQHGRGILRQMEKFKIN</sequence>